<evidence type="ECO:0000313" key="3">
    <source>
        <dbReference type="EMBL" id="PBK82560.1"/>
    </source>
</evidence>
<organism evidence="3 4">
    <name type="scientific">Armillaria gallica</name>
    <name type="common">Bulbous honey fungus</name>
    <name type="synonym">Armillaria bulbosa</name>
    <dbReference type="NCBI Taxonomy" id="47427"/>
    <lineage>
        <taxon>Eukaryota</taxon>
        <taxon>Fungi</taxon>
        <taxon>Dikarya</taxon>
        <taxon>Basidiomycota</taxon>
        <taxon>Agaricomycotina</taxon>
        <taxon>Agaricomycetes</taxon>
        <taxon>Agaricomycetidae</taxon>
        <taxon>Agaricales</taxon>
        <taxon>Marasmiineae</taxon>
        <taxon>Physalacriaceae</taxon>
        <taxon>Armillaria</taxon>
    </lineage>
</organism>
<feature type="transmembrane region" description="Helical" evidence="2">
    <location>
        <begin position="15"/>
        <end position="38"/>
    </location>
</feature>
<evidence type="ECO:0000313" key="4">
    <source>
        <dbReference type="Proteomes" id="UP000217790"/>
    </source>
</evidence>
<feature type="region of interest" description="Disordered" evidence="1">
    <location>
        <begin position="275"/>
        <end position="299"/>
    </location>
</feature>
<gene>
    <name evidence="3" type="ORF">ARMGADRAFT_1038585</name>
</gene>
<reference evidence="4" key="1">
    <citation type="journal article" date="2017" name="Nat. Ecol. Evol.">
        <title>Genome expansion and lineage-specific genetic innovations in the forest pathogenic fungi Armillaria.</title>
        <authorList>
            <person name="Sipos G."/>
            <person name="Prasanna A.N."/>
            <person name="Walter M.C."/>
            <person name="O'Connor E."/>
            <person name="Balint B."/>
            <person name="Krizsan K."/>
            <person name="Kiss B."/>
            <person name="Hess J."/>
            <person name="Varga T."/>
            <person name="Slot J."/>
            <person name="Riley R."/>
            <person name="Boka B."/>
            <person name="Rigling D."/>
            <person name="Barry K."/>
            <person name="Lee J."/>
            <person name="Mihaltcheva S."/>
            <person name="LaButti K."/>
            <person name="Lipzen A."/>
            <person name="Waldron R."/>
            <person name="Moloney N.M."/>
            <person name="Sperisen C."/>
            <person name="Kredics L."/>
            <person name="Vagvoelgyi C."/>
            <person name="Patrignani A."/>
            <person name="Fitzpatrick D."/>
            <person name="Nagy I."/>
            <person name="Doyle S."/>
            <person name="Anderson J.B."/>
            <person name="Grigoriev I.V."/>
            <person name="Gueldener U."/>
            <person name="Muensterkoetter M."/>
            <person name="Nagy L.G."/>
        </authorList>
    </citation>
    <scope>NUCLEOTIDE SEQUENCE [LARGE SCALE GENOMIC DNA]</scope>
    <source>
        <strain evidence="4">Ar21-2</strain>
    </source>
</reference>
<feature type="compositionally biased region" description="Polar residues" evidence="1">
    <location>
        <begin position="131"/>
        <end position="151"/>
    </location>
</feature>
<name>A0A2H3CL01_ARMGA</name>
<keyword evidence="2" id="KW-0472">Membrane</keyword>
<feature type="compositionally biased region" description="Basic and acidic residues" evidence="1">
    <location>
        <begin position="217"/>
        <end position="228"/>
    </location>
</feature>
<keyword evidence="2" id="KW-1133">Transmembrane helix</keyword>
<keyword evidence="2" id="KW-0812">Transmembrane</keyword>
<sequence>MPAIGVTNYQNPRTIAIVVIAAFFSTAIITLLGILWIATYDTSRIEEDKEAHAALPFHYIPNHLIIPEPSHRCAYMNPTPPPTPTKEDKIQWDQPMGDLLPATFELPDLPIEPEPSPPYWAPRAEELPRMTTPSTQGDLITSGPNSGTSTERSSDPTEPLPGSSDKETSSNDSSGPMQENHESTWTSTSPWRVATQSWENRQTPAWPRRYMPTRPEPSIRQKPDRGCPMRDCAPPPNSYPSRPTYVPWPFYTRSGLSNRDFEFQFDEETFRSSIRDEGEDPQLYWGGPYPLPDSPLQQPRLDRRRRDQYHRKGTSVLIARAGLNDEQMAEESGQTGGKQHQAQELTIEDRYTVALLQIAQL</sequence>
<dbReference type="AlphaFoldDB" id="A0A2H3CL01"/>
<proteinExistence type="predicted"/>
<accession>A0A2H3CL01</accession>
<feature type="region of interest" description="Disordered" evidence="1">
    <location>
        <begin position="322"/>
        <end position="343"/>
    </location>
</feature>
<evidence type="ECO:0000256" key="2">
    <source>
        <dbReference type="SAM" id="Phobius"/>
    </source>
</evidence>
<dbReference type="InParanoid" id="A0A2H3CL01"/>
<keyword evidence="4" id="KW-1185">Reference proteome</keyword>
<dbReference type="Proteomes" id="UP000217790">
    <property type="component" value="Unassembled WGS sequence"/>
</dbReference>
<evidence type="ECO:0000256" key="1">
    <source>
        <dbReference type="SAM" id="MobiDB-lite"/>
    </source>
</evidence>
<dbReference type="EMBL" id="KZ293716">
    <property type="protein sequence ID" value="PBK82560.1"/>
    <property type="molecule type" value="Genomic_DNA"/>
</dbReference>
<feature type="compositionally biased region" description="Polar residues" evidence="1">
    <location>
        <begin position="183"/>
        <end position="203"/>
    </location>
</feature>
<protein>
    <submittedName>
        <fullName evidence="3">Uncharacterized protein</fullName>
    </submittedName>
</protein>
<feature type="region of interest" description="Disordered" evidence="1">
    <location>
        <begin position="101"/>
        <end position="228"/>
    </location>
</feature>
<feature type="compositionally biased region" description="Pro residues" evidence="1">
    <location>
        <begin position="110"/>
        <end position="120"/>
    </location>
</feature>